<feature type="domain" description="Rieske" evidence="5">
    <location>
        <begin position="3"/>
        <end position="114"/>
    </location>
</feature>
<keyword evidence="3" id="KW-0408">Iron</keyword>
<evidence type="ECO:0000256" key="2">
    <source>
        <dbReference type="ARBA" id="ARBA00022723"/>
    </source>
</evidence>
<gene>
    <name evidence="6" type="ORF">EYB31_24895</name>
</gene>
<evidence type="ECO:0000313" key="7">
    <source>
        <dbReference type="Proteomes" id="UP000293142"/>
    </source>
</evidence>
<protein>
    <submittedName>
        <fullName evidence="6">Rieske (2Fe-2S) protein</fullName>
    </submittedName>
</protein>
<evidence type="ECO:0000256" key="3">
    <source>
        <dbReference type="ARBA" id="ARBA00023004"/>
    </source>
</evidence>
<evidence type="ECO:0000256" key="1">
    <source>
        <dbReference type="ARBA" id="ARBA00022714"/>
    </source>
</evidence>
<keyword evidence="7" id="KW-1185">Reference proteome</keyword>
<dbReference type="AlphaFoldDB" id="A0A4Q9DJP2"/>
<organism evidence="6 7">
    <name type="scientific">Paenibacillus thalictri</name>
    <dbReference type="NCBI Taxonomy" id="2527873"/>
    <lineage>
        <taxon>Bacteria</taxon>
        <taxon>Bacillati</taxon>
        <taxon>Bacillota</taxon>
        <taxon>Bacilli</taxon>
        <taxon>Bacillales</taxon>
        <taxon>Paenibacillaceae</taxon>
        <taxon>Paenibacillus</taxon>
    </lineage>
</organism>
<dbReference type="GO" id="GO:0004497">
    <property type="term" value="F:monooxygenase activity"/>
    <property type="evidence" value="ECO:0007669"/>
    <property type="project" value="UniProtKB-ARBA"/>
</dbReference>
<dbReference type="CDD" id="cd03467">
    <property type="entry name" value="Rieske"/>
    <property type="match status" value="1"/>
</dbReference>
<dbReference type="InterPro" id="IPR036922">
    <property type="entry name" value="Rieske_2Fe-2S_sf"/>
</dbReference>
<proteinExistence type="predicted"/>
<evidence type="ECO:0000313" key="6">
    <source>
        <dbReference type="EMBL" id="TBL74564.1"/>
    </source>
</evidence>
<name>A0A4Q9DJP2_9BACL</name>
<accession>A0A4Q9DJP2</accession>
<dbReference type="PANTHER" id="PTHR21496">
    <property type="entry name" value="FERREDOXIN-RELATED"/>
    <property type="match status" value="1"/>
</dbReference>
<dbReference type="InterPro" id="IPR017941">
    <property type="entry name" value="Rieske_2Fe-2S"/>
</dbReference>
<keyword evidence="1" id="KW-0001">2Fe-2S</keyword>
<dbReference type="Proteomes" id="UP000293142">
    <property type="component" value="Unassembled WGS sequence"/>
</dbReference>
<dbReference type="OrthoDB" id="9795104at2"/>
<comment type="caution">
    <text evidence="6">The sequence shown here is derived from an EMBL/GenBank/DDBJ whole genome shotgun (WGS) entry which is preliminary data.</text>
</comment>
<evidence type="ECO:0000259" key="5">
    <source>
        <dbReference type="PROSITE" id="PS51296"/>
    </source>
</evidence>
<sequence length="144" mass="15959">MNKYRVAKIDEIPVGGKKIVKVKEIEYGIYNIGGQLYAWRNVCPHAGAPVCAGVVCGTRMPSLVYEYIYGRDQEILRCPWHGWEFDLKTGEHLVDPETKLRRGKVEVGGADKAAGTEAAGTGLHNENLEKGILEADQDDVYLLL</sequence>
<dbReference type="Gene3D" id="2.102.10.10">
    <property type="entry name" value="Rieske [2Fe-2S] iron-sulphur domain"/>
    <property type="match status" value="1"/>
</dbReference>
<dbReference type="PROSITE" id="PS51296">
    <property type="entry name" value="RIESKE"/>
    <property type="match status" value="1"/>
</dbReference>
<dbReference type="SUPFAM" id="SSF50022">
    <property type="entry name" value="ISP domain"/>
    <property type="match status" value="1"/>
</dbReference>
<dbReference type="GO" id="GO:0051537">
    <property type="term" value="F:2 iron, 2 sulfur cluster binding"/>
    <property type="evidence" value="ECO:0007669"/>
    <property type="project" value="UniProtKB-KW"/>
</dbReference>
<dbReference type="PANTHER" id="PTHR21496:SF23">
    <property type="entry name" value="3-PHENYLPROPIONATE_CINNAMIC ACID DIOXYGENASE FERREDOXIN SUBUNIT"/>
    <property type="match status" value="1"/>
</dbReference>
<keyword evidence="4" id="KW-0411">Iron-sulfur</keyword>
<evidence type="ECO:0000256" key="4">
    <source>
        <dbReference type="ARBA" id="ARBA00023014"/>
    </source>
</evidence>
<dbReference type="RefSeq" id="WP_131016149.1">
    <property type="nucleotide sequence ID" value="NZ_SIRE01000019.1"/>
</dbReference>
<reference evidence="6 7" key="1">
    <citation type="submission" date="2019-02" db="EMBL/GenBank/DDBJ databases">
        <title>Paenibacillus sp. nov., isolated from surface-sterilized tissue of Thalictrum simplex L.</title>
        <authorList>
            <person name="Tuo L."/>
        </authorList>
    </citation>
    <scope>NUCLEOTIDE SEQUENCE [LARGE SCALE GENOMIC DNA]</scope>
    <source>
        <strain evidence="6 7">N2SHLJ1</strain>
    </source>
</reference>
<dbReference type="EMBL" id="SIRE01000019">
    <property type="protein sequence ID" value="TBL74564.1"/>
    <property type="molecule type" value="Genomic_DNA"/>
</dbReference>
<dbReference type="GO" id="GO:0046872">
    <property type="term" value="F:metal ion binding"/>
    <property type="evidence" value="ECO:0007669"/>
    <property type="project" value="UniProtKB-KW"/>
</dbReference>
<dbReference type="GO" id="GO:0016705">
    <property type="term" value="F:oxidoreductase activity, acting on paired donors, with incorporation or reduction of molecular oxygen"/>
    <property type="evidence" value="ECO:0007669"/>
    <property type="project" value="UniProtKB-ARBA"/>
</dbReference>
<keyword evidence="2" id="KW-0479">Metal-binding</keyword>
<dbReference type="Pfam" id="PF00355">
    <property type="entry name" value="Rieske"/>
    <property type="match status" value="1"/>
</dbReference>